<dbReference type="InterPro" id="IPR015943">
    <property type="entry name" value="WD40/YVTN_repeat-like_dom_sf"/>
</dbReference>
<keyword evidence="2" id="KW-0175">Coiled coil</keyword>
<feature type="compositionally biased region" description="Basic and acidic residues" evidence="3">
    <location>
        <begin position="1035"/>
        <end position="1059"/>
    </location>
</feature>
<name>A0A9D4ZBL4_ADICA</name>
<proteinExistence type="predicted"/>
<feature type="region of interest" description="Disordered" evidence="3">
    <location>
        <begin position="1422"/>
        <end position="1443"/>
    </location>
</feature>
<dbReference type="InterPro" id="IPR036322">
    <property type="entry name" value="WD40_repeat_dom_sf"/>
</dbReference>
<dbReference type="PROSITE" id="PS50294">
    <property type="entry name" value="WD_REPEATS_REGION"/>
    <property type="match status" value="1"/>
</dbReference>
<dbReference type="PANTHER" id="PTHR45589:SF1">
    <property type="entry name" value="WD REPEAT DOMAIN 62, ISOFORM G"/>
    <property type="match status" value="1"/>
</dbReference>
<feature type="repeat" description="WD" evidence="1">
    <location>
        <begin position="709"/>
        <end position="742"/>
    </location>
</feature>
<accession>A0A9D4ZBL4</accession>
<feature type="compositionally biased region" description="Low complexity" evidence="3">
    <location>
        <begin position="885"/>
        <end position="908"/>
    </location>
</feature>
<protein>
    <recommendedName>
        <fullName evidence="4">MABP1/WDR62 second WD40 domain-containing protein</fullName>
    </recommendedName>
</protein>
<keyword evidence="1" id="KW-0853">WD repeat</keyword>
<sequence>MRLVRRKSRRPETLEKLQLEKVLGLTSSNGNGLASNPSNGDVAFLAGCVVVVYSTETYRQTRFFMVGRTPKALACVTYSPHGGKLLAAGECGHQPAVIIWDASDGSCLAQLKAHKYGILCVKFSPNGKHLLSVGFPHDGQICLFDIKSGTLISKVRSALASSPISGISFASDGKFFVTAGSNQLKHWSVTSHASRQRSTSASLAAHTLDYRNINLGSLSESSFVAVVSSDQLKDSEGTGGTLQPIYALATSGILCSLHRGLAVKKWVNLKVQQGNNLCLSGSYIACACSNGIVRIFMTETLTYVTTLPRPAPLGFHDLTDAKTCAYLALHNVNGISYPDAVACCFATPVKLVVIYGDHSLFIWDVQSFSNIQRCRSYLSHSECIWDIINLPDQLYKDTDTRDESGSARGSEGQAKFATCSSDGSIRLWCIESVEDGVNNPIEVHGKHVNVYDKSLSGVLYQDKRGEPDIKSTAVDQADSIISSRGFRSLSASCDGHFLAAGDRSGNLHIYDLKSFQISNFKEAHDAEILTLSFGSVAVETADNKQLEVALLASGGRDRLVHIYNASRDFEVIETLDDHSASVTALKFSRDGSKLLSASADKSVVFRQIEYDCGDIKSTRYHQEMASRGTVYDLDMDTSKKLVVTVGQDKKLNFLSLSSGKSVKNFKPEGDSGEPIKVRIDPSGTCLVCSHSDKSLRIYDVSNGELLSSGQGHSEVITGVIFMPDCKRLISVSGDSCVFVWKLPTPVSKSMRKKCHHHSEFHPGNHSGEIKDVMSSTTTQVHSPTDTVNVEAVAGPFHAESGIPSAFKFSVSRLPHWAQAKVSQINLEPDESNPENQNLHSSDSRWAERLGEEGYKLFCEPEVPIPPATVVPNNRVMRRRFTIEPSASSAYSTPESSLESQLSGTSSFSPCVSGRKPSHWKTVHTLFFDEDEEYEDDGVSDIPSHKDKETIHHLHAIKADQEEPANFSKNNITEDQILPPMSIITMLSQNKCADRLIAEQEPFTSCIKVPAPISCMMDQRSERAELNSLGTMQSGRFDRREENQSSDISSRKDIFQRQRQENQVPTVVETSDDDESDVPMSPDRDLFSSHFGNLSTAIKVQTGQASARSSFSARFFAQSCHPLPVISLFQDSPQLESRQEVKGNSRFVGDGLFSCTLSKEREMLKLKELQEQVDSEEREAIGKAQQILFTVKEGLLTVSGASTSDSQADNDQCCLDLTTMDDVMLADDSTVTGDDSRVMSHVLPSILEPKACATLQLQLNVQKEVPSFPCDNMLTRDEFGVDGPCRPSGEEQLAVEIEGKKSIIPSSEEDKLIDSTINDLGLISVNSLNGPATLNDLKKALQDLTQAVDKALASFRELDLINGIEANGAMVTTLSSFYDEFIPPTLQKIWLLSDGMTALHQTTQAPTSTCDHQASLEFRKSSCSDHGSLRSSHTGNMSRPNTAASGVASSSVVESIDIEGFLHDYSVRFSATLANQVLALVQKGLARQ</sequence>
<feature type="compositionally biased region" description="Polar residues" evidence="3">
    <location>
        <begin position="1428"/>
        <end position="1441"/>
    </location>
</feature>
<dbReference type="OrthoDB" id="6154712at2759"/>
<dbReference type="PROSITE" id="PS50082">
    <property type="entry name" value="WD_REPEATS_2"/>
    <property type="match status" value="2"/>
</dbReference>
<reference evidence="5" key="1">
    <citation type="submission" date="2021-01" db="EMBL/GenBank/DDBJ databases">
        <title>Adiantum capillus-veneris genome.</title>
        <authorList>
            <person name="Fang Y."/>
            <person name="Liao Q."/>
        </authorList>
    </citation>
    <scope>NUCLEOTIDE SEQUENCE</scope>
    <source>
        <strain evidence="5">H3</strain>
        <tissue evidence="5">Leaf</tissue>
    </source>
</reference>
<evidence type="ECO:0000256" key="2">
    <source>
        <dbReference type="SAM" id="Coils"/>
    </source>
</evidence>
<feature type="repeat" description="WD" evidence="1">
    <location>
        <begin position="575"/>
        <end position="603"/>
    </location>
</feature>
<dbReference type="InterPro" id="IPR011047">
    <property type="entry name" value="Quinoprotein_ADH-like_sf"/>
</dbReference>
<keyword evidence="6" id="KW-1185">Reference proteome</keyword>
<dbReference type="PANTHER" id="PTHR45589">
    <property type="entry name" value="WD REPEAT DOMAIN 62, ISOFORM G"/>
    <property type="match status" value="1"/>
</dbReference>
<dbReference type="Proteomes" id="UP000886520">
    <property type="component" value="Chromosome 15"/>
</dbReference>
<feature type="region of interest" description="Disordered" evidence="3">
    <location>
        <begin position="1027"/>
        <end position="1079"/>
    </location>
</feature>
<dbReference type="Pfam" id="PF00400">
    <property type="entry name" value="WD40"/>
    <property type="match status" value="2"/>
</dbReference>
<organism evidence="5 6">
    <name type="scientific">Adiantum capillus-veneris</name>
    <name type="common">Maidenhair fern</name>
    <dbReference type="NCBI Taxonomy" id="13818"/>
    <lineage>
        <taxon>Eukaryota</taxon>
        <taxon>Viridiplantae</taxon>
        <taxon>Streptophyta</taxon>
        <taxon>Embryophyta</taxon>
        <taxon>Tracheophyta</taxon>
        <taxon>Polypodiopsida</taxon>
        <taxon>Polypodiidae</taxon>
        <taxon>Polypodiales</taxon>
        <taxon>Pteridineae</taxon>
        <taxon>Pteridaceae</taxon>
        <taxon>Vittarioideae</taxon>
        <taxon>Adiantum</taxon>
    </lineage>
</organism>
<evidence type="ECO:0000256" key="1">
    <source>
        <dbReference type="PROSITE-ProRule" id="PRU00221"/>
    </source>
</evidence>
<dbReference type="Pfam" id="PF24782">
    <property type="entry name" value="WD40_MABP1-WDR62_2nd"/>
    <property type="match status" value="1"/>
</dbReference>
<dbReference type="InterPro" id="IPR001680">
    <property type="entry name" value="WD40_rpt"/>
</dbReference>
<evidence type="ECO:0000313" key="5">
    <source>
        <dbReference type="EMBL" id="KAI5069563.1"/>
    </source>
</evidence>
<gene>
    <name evidence="5" type="ORF">GOP47_0015864</name>
</gene>
<dbReference type="InterPro" id="IPR052779">
    <property type="entry name" value="WDR62"/>
</dbReference>
<dbReference type="SUPFAM" id="SSF50998">
    <property type="entry name" value="Quinoprotein alcohol dehydrogenase-like"/>
    <property type="match status" value="1"/>
</dbReference>
<feature type="coiled-coil region" evidence="2">
    <location>
        <begin position="1158"/>
        <end position="1185"/>
    </location>
</feature>
<comment type="caution">
    <text evidence="5">The sequence shown here is derived from an EMBL/GenBank/DDBJ whole genome shotgun (WGS) entry which is preliminary data.</text>
</comment>
<feature type="region of interest" description="Disordered" evidence="3">
    <location>
        <begin position="885"/>
        <end position="916"/>
    </location>
</feature>
<evidence type="ECO:0000313" key="6">
    <source>
        <dbReference type="Proteomes" id="UP000886520"/>
    </source>
</evidence>
<evidence type="ECO:0000256" key="3">
    <source>
        <dbReference type="SAM" id="MobiDB-lite"/>
    </source>
</evidence>
<dbReference type="EMBL" id="JABFUD020000015">
    <property type="protein sequence ID" value="KAI5069563.1"/>
    <property type="molecule type" value="Genomic_DNA"/>
</dbReference>
<dbReference type="SMART" id="SM00320">
    <property type="entry name" value="WD40"/>
    <property type="match status" value="11"/>
</dbReference>
<dbReference type="Gene3D" id="2.130.10.10">
    <property type="entry name" value="YVTN repeat-like/Quinoprotein amine dehydrogenase"/>
    <property type="match status" value="4"/>
</dbReference>
<evidence type="ECO:0000259" key="4">
    <source>
        <dbReference type="Pfam" id="PF24782"/>
    </source>
</evidence>
<feature type="domain" description="MABP1/WDR62 second WD40" evidence="4">
    <location>
        <begin position="411"/>
        <end position="742"/>
    </location>
</feature>
<dbReference type="SUPFAM" id="SSF50978">
    <property type="entry name" value="WD40 repeat-like"/>
    <property type="match status" value="1"/>
</dbReference>
<dbReference type="InterPro" id="IPR056162">
    <property type="entry name" value="WD40_MABP1-WDR62_2nd"/>
</dbReference>